<accession>A0A814FQ48</accession>
<gene>
    <name evidence="2" type="ORF">OXX778_LOCUS15545</name>
</gene>
<sequence length="260" mass="29799">MDEKISLIKLEMSYCGLVSESLKNQHFENMEIMDNLEKLSDSIDCLKILIPLNSNNYPFQNNFNSPGYTLTSKPPPPSSHKIERKLNNSNNLKSIQIENLEKKTHSSFRTNIPINSKYLTLKRNCTLISNQSSNQNTSPNSKNRDRSKSKTRFTEIKQTTSATLNASTRLNNFLENTISFSTKTTKIKPPSQINKNISTLTTNINNNKVYNSSSKFSDRTIELVRLKINSQSPESNCKNIKHCHLKFDNEKKVLNQLYLM</sequence>
<name>A0A814FQ48_9BILA</name>
<comment type="caution">
    <text evidence="2">The sequence shown here is derived from an EMBL/GenBank/DDBJ whole genome shotgun (WGS) entry which is preliminary data.</text>
</comment>
<dbReference type="Proteomes" id="UP000663879">
    <property type="component" value="Unassembled WGS sequence"/>
</dbReference>
<feature type="compositionally biased region" description="Basic and acidic residues" evidence="1">
    <location>
        <begin position="142"/>
        <end position="153"/>
    </location>
</feature>
<dbReference type="EMBL" id="CAJNOC010003457">
    <property type="protein sequence ID" value="CAF0983514.1"/>
    <property type="molecule type" value="Genomic_DNA"/>
</dbReference>
<evidence type="ECO:0000256" key="1">
    <source>
        <dbReference type="SAM" id="MobiDB-lite"/>
    </source>
</evidence>
<feature type="compositionally biased region" description="Low complexity" evidence="1">
    <location>
        <begin position="129"/>
        <end position="141"/>
    </location>
</feature>
<protein>
    <submittedName>
        <fullName evidence="2">Uncharacterized protein</fullName>
    </submittedName>
</protein>
<dbReference type="OrthoDB" id="10589644at2759"/>
<dbReference type="AlphaFoldDB" id="A0A814FQ48"/>
<organism evidence="2 3">
    <name type="scientific">Brachionus calyciflorus</name>
    <dbReference type="NCBI Taxonomy" id="104777"/>
    <lineage>
        <taxon>Eukaryota</taxon>
        <taxon>Metazoa</taxon>
        <taxon>Spiralia</taxon>
        <taxon>Gnathifera</taxon>
        <taxon>Rotifera</taxon>
        <taxon>Eurotatoria</taxon>
        <taxon>Monogononta</taxon>
        <taxon>Pseudotrocha</taxon>
        <taxon>Ploima</taxon>
        <taxon>Brachionidae</taxon>
        <taxon>Brachionus</taxon>
    </lineage>
</organism>
<proteinExistence type="predicted"/>
<evidence type="ECO:0000313" key="2">
    <source>
        <dbReference type="EMBL" id="CAF0983514.1"/>
    </source>
</evidence>
<feature type="region of interest" description="Disordered" evidence="1">
    <location>
        <begin position="129"/>
        <end position="153"/>
    </location>
</feature>
<keyword evidence="3" id="KW-1185">Reference proteome</keyword>
<evidence type="ECO:0000313" key="3">
    <source>
        <dbReference type="Proteomes" id="UP000663879"/>
    </source>
</evidence>
<reference evidence="2" key="1">
    <citation type="submission" date="2021-02" db="EMBL/GenBank/DDBJ databases">
        <authorList>
            <person name="Nowell W R."/>
        </authorList>
    </citation>
    <scope>NUCLEOTIDE SEQUENCE</scope>
    <source>
        <strain evidence="2">Ploen Becks lab</strain>
    </source>
</reference>